<keyword evidence="3" id="KW-1185">Reference proteome</keyword>
<reference evidence="2 3" key="1">
    <citation type="submission" date="2021-01" db="EMBL/GenBank/DDBJ databases">
        <title>Prevotella A2931 sp. nov.</title>
        <authorList>
            <person name="Buhl M."/>
            <person name="Oberhettinger P."/>
        </authorList>
    </citation>
    <scope>NUCLEOTIDE SEQUENCE [LARGE SCALE GENOMIC DNA]</scope>
    <source>
        <strain evidence="2 3">A2931</strain>
    </source>
</reference>
<evidence type="ECO:0000256" key="1">
    <source>
        <dbReference type="SAM" id="MobiDB-lite"/>
    </source>
</evidence>
<dbReference type="RefSeq" id="WP_158267259.1">
    <property type="nucleotide sequence ID" value="NZ_JAERMS010000013.1"/>
</dbReference>
<dbReference type="EMBL" id="JAERMS010000013">
    <property type="protein sequence ID" value="MBO1363307.1"/>
    <property type="molecule type" value="Genomic_DNA"/>
</dbReference>
<feature type="compositionally biased region" description="Low complexity" evidence="1">
    <location>
        <begin position="46"/>
        <end position="58"/>
    </location>
</feature>
<feature type="compositionally biased region" description="Basic and acidic residues" evidence="1">
    <location>
        <begin position="14"/>
        <end position="43"/>
    </location>
</feature>
<evidence type="ECO:0008006" key="4">
    <source>
        <dbReference type="Google" id="ProtNLM"/>
    </source>
</evidence>
<evidence type="ECO:0000313" key="3">
    <source>
        <dbReference type="Proteomes" id="UP000664265"/>
    </source>
</evidence>
<comment type="caution">
    <text evidence="2">The sequence shown here is derived from an EMBL/GenBank/DDBJ whole genome shotgun (WGS) entry which is preliminary data.</text>
</comment>
<accession>A0ABS3M558</accession>
<dbReference type="Proteomes" id="UP000664265">
    <property type="component" value="Unassembled WGS sequence"/>
</dbReference>
<sequence>MEIKTINKALYQPRQEERTKGLEKLDRKRDQAYARCNTVEKKSTRTTTAPETPATEAP</sequence>
<gene>
    <name evidence="2" type="ORF">JHU38_05895</name>
</gene>
<evidence type="ECO:0000313" key="2">
    <source>
        <dbReference type="EMBL" id="MBO1363307.1"/>
    </source>
</evidence>
<proteinExistence type="predicted"/>
<protein>
    <recommendedName>
        <fullName evidence="4">DNA-binding protein</fullName>
    </recommendedName>
</protein>
<organism evidence="2 3">
    <name type="scientific">Prevotella illustrans</name>
    <dbReference type="NCBI Taxonomy" id="2800387"/>
    <lineage>
        <taxon>Bacteria</taxon>
        <taxon>Pseudomonadati</taxon>
        <taxon>Bacteroidota</taxon>
        <taxon>Bacteroidia</taxon>
        <taxon>Bacteroidales</taxon>
        <taxon>Prevotellaceae</taxon>
        <taxon>Prevotella</taxon>
    </lineage>
</organism>
<name>A0ABS3M558_9BACT</name>
<feature type="region of interest" description="Disordered" evidence="1">
    <location>
        <begin position="1"/>
        <end position="58"/>
    </location>
</feature>